<comment type="caution">
    <text evidence="1">The sequence shown here is derived from an EMBL/GenBank/DDBJ whole genome shotgun (WGS) entry which is preliminary data.</text>
</comment>
<sequence length="111" mass="12511">MLWYMNQQVSLNFGHWIFKLQYRIDTTGFHKRVSYPARCVSYYFLCQTASSSSATTSTDYQVSSCLCETISIDTLSHSSCPVTRITSFPELVVGLGMEPCDGIDMEGRPES</sequence>
<reference evidence="1" key="1">
    <citation type="submission" date="2020-10" db="EMBL/GenBank/DDBJ databases">
        <title>High-Quality Genome Resource of Clonostachys rosea strain S41 by Oxford Nanopore Long-Read Sequencing.</title>
        <authorList>
            <person name="Wang H."/>
        </authorList>
    </citation>
    <scope>NUCLEOTIDE SEQUENCE</scope>
    <source>
        <strain evidence="1">S41</strain>
    </source>
</reference>
<evidence type="ECO:0000313" key="1">
    <source>
        <dbReference type="EMBL" id="KAF9749013.1"/>
    </source>
</evidence>
<organism evidence="1 2">
    <name type="scientific">Bionectria ochroleuca</name>
    <name type="common">Gliocladium roseum</name>
    <dbReference type="NCBI Taxonomy" id="29856"/>
    <lineage>
        <taxon>Eukaryota</taxon>
        <taxon>Fungi</taxon>
        <taxon>Dikarya</taxon>
        <taxon>Ascomycota</taxon>
        <taxon>Pezizomycotina</taxon>
        <taxon>Sordariomycetes</taxon>
        <taxon>Hypocreomycetidae</taxon>
        <taxon>Hypocreales</taxon>
        <taxon>Bionectriaceae</taxon>
        <taxon>Clonostachys</taxon>
    </lineage>
</organism>
<protein>
    <submittedName>
        <fullName evidence="1">Uncharacterized protein</fullName>
    </submittedName>
</protein>
<dbReference type="EMBL" id="JADCTT010000008">
    <property type="protein sequence ID" value="KAF9749013.1"/>
    <property type="molecule type" value="Genomic_DNA"/>
</dbReference>
<proteinExistence type="predicted"/>
<dbReference type="Proteomes" id="UP000616885">
    <property type="component" value="Unassembled WGS sequence"/>
</dbReference>
<name>A0A8H7N5S9_BIOOC</name>
<dbReference type="AlphaFoldDB" id="A0A8H7N5S9"/>
<accession>A0A8H7N5S9</accession>
<gene>
    <name evidence="1" type="ORF">IM811_016808</name>
</gene>
<evidence type="ECO:0000313" key="2">
    <source>
        <dbReference type="Proteomes" id="UP000616885"/>
    </source>
</evidence>